<sequence length="157" mass="17835">QQFPLNNEFPVIAGSAEHRIIGQVVNFQLCFVLPVPSANEFYWLIIVPRSSQNVLADNLIKAVSQYVATIPDTRPNQCDSKITLHDAIMFALAVMHLKYPSLLAFERDKPKEEIAHNLETLYHINKVPCDTYMRELLTLKSQIFSLFVLSNSLASVF</sequence>
<keyword evidence="2" id="KW-1185">Reference proteome</keyword>
<evidence type="ECO:0000313" key="2">
    <source>
        <dbReference type="Proteomes" id="UP001203338"/>
    </source>
</evidence>
<reference evidence="1 2" key="1">
    <citation type="submission" date="2022-05" db="EMBL/GenBank/DDBJ databases">
        <authorList>
            <person name="Park J.-S."/>
        </authorList>
    </citation>
    <scope>NUCLEOTIDE SEQUENCE [LARGE SCALE GENOMIC DNA]</scope>
    <source>
        <strain evidence="1 2">2012CJ34-2</strain>
    </source>
</reference>
<accession>A0ABT0PIH0</accession>
<evidence type="ECO:0000313" key="1">
    <source>
        <dbReference type="EMBL" id="MCL6271150.1"/>
    </source>
</evidence>
<feature type="non-terminal residue" evidence="1">
    <location>
        <position position="1"/>
    </location>
</feature>
<dbReference type="RefSeq" id="WP_249700541.1">
    <property type="nucleotide sequence ID" value="NZ_JAMFLX010000021.1"/>
</dbReference>
<dbReference type="EMBL" id="JAMFLX010000021">
    <property type="protein sequence ID" value="MCL6271150.1"/>
    <property type="molecule type" value="Genomic_DNA"/>
</dbReference>
<gene>
    <name evidence="1" type="ORF">M3P05_14585</name>
</gene>
<proteinExistence type="predicted"/>
<organism evidence="1 2">
    <name type="scientific">Parendozoicomonas callyspongiae</name>
    <dbReference type="NCBI Taxonomy" id="2942213"/>
    <lineage>
        <taxon>Bacteria</taxon>
        <taxon>Pseudomonadati</taxon>
        <taxon>Pseudomonadota</taxon>
        <taxon>Gammaproteobacteria</taxon>
        <taxon>Oceanospirillales</taxon>
        <taxon>Endozoicomonadaceae</taxon>
        <taxon>Parendozoicomonas</taxon>
    </lineage>
</organism>
<name>A0ABT0PIH0_9GAMM</name>
<protein>
    <submittedName>
        <fullName evidence="1">Uncharacterized protein</fullName>
    </submittedName>
</protein>
<comment type="caution">
    <text evidence="1">The sequence shown here is derived from an EMBL/GenBank/DDBJ whole genome shotgun (WGS) entry which is preliminary data.</text>
</comment>
<dbReference type="Proteomes" id="UP001203338">
    <property type="component" value="Unassembled WGS sequence"/>
</dbReference>